<name>A0A4C1ZPN3_EUMVA</name>
<evidence type="ECO:0000256" key="1">
    <source>
        <dbReference type="SAM" id="MobiDB-lite"/>
    </source>
</evidence>
<dbReference type="Proteomes" id="UP000299102">
    <property type="component" value="Unassembled WGS sequence"/>
</dbReference>
<reference evidence="2 3" key="1">
    <citation type="journal article" date="2019" name="Commun. Biol.">
        <title>The bagworm genome reveals a unique fibroin gene that provides high tensile strength.</title>
        <authorList>
            <person name="Kono N."/>
            <person name="Nakamura H."/>
            <person name="Ohtoshi R."/>
            <person name="Tomita M."/>
            <person name="Numata K."/>
            <person name="Arakawa K."/>
        </authorList>
    </citation>
    <scope>NUCLEOTIDE SEQUENCE [LARGE SCALE GENOMIC DNA]</scope>
</reference>
<protein>
    <submittedName>
        <fullName evidence="2">Uncharacterized protein</fullName>
    </submittedName>
</protein>
<feature type="region of interest" description="Disordered" evidence="1">
    <location>
        <begin position="65"/>
        <end position="90"/>
    </location>
</feature>
<evidence type="ECO:0000313" key="3">
    <source>
        <dbReference type="Proteomes" id="UP000299102"/>
    </source>
</evidence>
<organism evidence="2 3">
    <name type="scientific">Eumeta variegata</name>
    <name type="common">Bagworm moth</name>
    <name type="synonym">Eumeta japonica</name>
    <dbReference type="NCBI Taxonomy" id="151549"/>
    <lineage>
        <taxon>Eukaryota</taxon>
        <taxon>Metazoa</taxon>
        <taxon>Ecdysozoa</taxon>
        <taxon>Arthropoda</taxon>
        <taxon>Hexapoda</taxon>
        <taxon>Insecta</taxon>
        <taxon>Pterygota</taxon>
        <taxon>Neoptera</taxon>
        <taxon>Endopterygota</taxon>
        <taxon>Lepidoptera</taxon>
        <taxon>Glossata</taxon>
        <taxon>Ditrysia</taxon>
        <taxon>Tineoidea</taxon>
        <taxon>Psychidae</taxon>
        <taxon>Oiketicinae</taxon>
        <taxon>Eumeta</taxon>
    </lineage>
</organism>
<accession>A0A4C1ZPN3</accession>
<dbReference type="OrthoDB" id="411823at2759"/>
<gene>
    <name evidence="2" type="ORF">EVAR_64223_1</name>
</gene>
<evidence type="ECO:0000313" key="2">
    <source>
        <dbReference type="EMBL" id="GBP89850.1"/>
    </source>
</evidence>
<dbReference type="EMBL" id="BGZK01002037">
    <property type="protein sequence ID" value="GBP89850.1"/>
    <property type="molecule type" value="Genomic_DNA"/>
</dbReference>
<sequence>MSVSFQTEEVVDRLGCIKATGIHEIVVYEDRGKNLNYFLQRDLNKNRQYSRYLGAFHNKRGFIKFPTSPATRNRRQESGAGGQQAESSPRKFRILWTHSWILG</sequence>
<comment type="caution">
    <text evidence="2">The sequence shown here is derived from an EMBL/GenBank/DDBJ whole genome shotgun (WGS) entry which is preliminary data.</text>
</comment>
<keyword evidence="3" id="KW-1185">Reference proteome</keyword>
<dbReference type="AlphaFoldDB" id="A0A4C1ZPN3"/>
<proteinExistence type="predicted"/>